<feature type="transmembrane region" description="Helical" evidence="7">
    <location>
        <begin position="45"/>
        <end position="64"/>
    </location>
</feature>
<dbReference type="OrthoDB" id="2156306at2"/>
<dbReference type="InterPro" id="IPR022324">
    <property type="entry name" value="Bacilysin_exporter_BacE_put"/>
</dbReference>
<comment type="subcellular location">
    <subcellularLocation>
        <location evidence="1">Cell membrane</location>
        <topology evidence="1">Multi-pass membrane protein</topology>
    </subcellularLocation>
</comment>
<name>A0A4R8LCH1_9BACL</name>
<sequence length="410" mass="44112">MHDKNLLHLSVYLTSRGISKIGDFMLLIGINIMILNRTHSPTAVSILWILPAVAQLVVSSWAGSITDRCDKRLTMITIELIRAALIACMALTSCIWIIYSTLFFINGVGSFFSAAAAPYLTYLVPNHRRKRLNAINGTLQSGAIVIGPAVTGLIVHMTGRVSLALWLDAGTFVLSALSLLILPGVKIRTDNAAEKQDGVFSIWLIDLKSAIQVLKQRIFFTILLTLVTTFGTLGAATDSQEVVFARLALGLSSGDYSLLVTIAGIGYIMGAIFVTILANRLSLRVLISIGSIFTSCGFVLYAFSHSFILAAIGFIILGIFQSFSNAGFSTFYQISIPPEYMGRVLNITSPLTQVMTVLMTITGGLVASLIGVRLMTIGATLLVSLVSIVIVLTIISPRAKGAFRSVEVQS</sequence>
<dbReference type="GO" id="GO:0022857">
    <property type="term" value="F:transmembrane transporter activity"/>
    <property type="evidence" value="ECO:0007669"/>
    <property type="project" value="InterPro"/>
</dbReference>
<dbReference type="PANTHER" id="PTHR43266:SF2">
    <property type="entry name" value="MAJOR FACILITATOR SUPERFAMILY (MFS) PROFILE DOMAIN-CONTAINING PROTEIN"/>
    <property type="match status" value="1"/>
</dbReference>
<dbReference type="PANTHER" id="PTHR43266">
    <property type="entry name" value="MACROLIDE-EFFLUX PROTEIN"/>
    <property type="match status" value="1"/>
</dbReference>
<feature type="transmembrane region" description="Helical" evidence="7">
    <location>
        <begin position="376"/>
        <end position="395"/>
    </location>
</feature>
<feature type="transmembrane region" description="Helical" evidence="7">
    <location>
        <begin position="21"/>
        <end position="39"/>
    </location>
</feature>
<dbReference type="Gene3D" id="1.20.1250.20">
    <property type="entry name" value="MFS general substrate transporter like domains"/>
    <property type="match status" value="1"/>
</dbReference>
<evidence type="ECO:0000259" key="8">
    <source>
        <dbReference type="PROSITE" id="PS50850"/>
    </source>
</evidence>
<keyword evidence="2" id="KW-0813">Transport</keyword>
<keyword evidence="4 7" id="KW-0812">Transmembrane</keyword>
<dbReference type="GO" id="GO:0005886">
    <property type="term" value="C:plasma membrane"/>
    <property type="evidence" value="ECO:0007669"/>
    <property type="project" value="UniProtKB-SubCell"/>
</dbReference>
<feature type="transmembrane region" description="Helical" evidence="7">
    <location>
        <begin position="256"/>
        <end position="278"/>
    </location>
</feature>
<dbReference type="PROSITE" id="PS50850">
    <property type="entry name" value="MFS"/>
    <property type="match status" value="1"/>
</dbReference>
<dbReference type="AlphaFoldDB" id="A0A4R8LCH1"/>
<feature type="transmembrane region" description="Helical" evidence="7">
    <location>
        <begin position="76"/>
        <end position="98"/>
    </location>
</feature>
<protein>
    <submittedName>
        <fullName evidence="9">MFS transporter</fullName>
    </submittedName>
</protein>
<feature type="transmembrane region" description="Helical" evidence="7">
    <location>
        <begin position="344"/>
        <end position="370"/>
    </location>
</feature>
<dbReference type="EMBL" id="SORF01000019">
    <property type="protein sequence ID" value="TDY40597.1"/>
    <property type="molecule type" value="Genomic_DNA"/>
</dbReference>
<evidence type="ECO:0000256" key="5">
    <source>
        <dbReference type="ARBA" id="ARBA00022989"/>
    </source>
</evidence>
<dbReference type="PRINTS" id="PR01988">
    <property type="entry name" value="EXPORTERBACE"/>
</dbReference>
<evidence type="ECO:0000256" key="7">
    <source>
        <dbReference type="SAM" id="Phobius"/>
    </source>
</evidence>
<keyword evidence="3" id="KW-1003">Cell membrane</keyword>
<feature type="transmembrane region" description="Helical" evidence="7">
    <location>
        <begin position="163"/>
        <end position="182"/>
    </location>
</feature>
<accession>A0A4R8LCH1</accession>
<evidence type="ECO:0000313" key="10">
    <source>
        <dbReference type="Proteomes" id="UP000294581"/>
    </source>
</evidence>
<dbReference type="Proteomes" id="UP000294581">
    <property type="component" value="Unassembled WGS sequence"/>
</dbReference>
<feature type="transmembrane region" description="Helical" evidence="7">
    <location>
        <begin position="285"/>
        <end position="303"/>
    </location>
</feature>
<evidence type="ECO:0000256" key="1">
    <source>
        <dbReference type="ARBA" id="ARBA00004651"/>
    </source>
</evidence>
<keyword evidence="6 7" id="KW-0472">Membrane</keyword>
<evidence type="ECO:0000256" key="3">
    <source>
        <dbReference type="ARBA" id="ARBA00022475"/>
    </source>
</evidence>
<dbReference type="RefSeq" id="WP_134161034.1">
    <property type="nucleotide sequence ID" value="NZ_SORF01000019.1"/>
</dbReference>
<feature type="transmembrane region" description="Helical" evidence="7">
    <location>
        <begin position="309"/>
        <end position="332"/>
    </location>
</feature>
<feature type="transmembrane region" description="Helical" evidence="7">
    <location>
        <begin position="218"/>
        <end position="236"/>
    </location>
</feature>
<organism evidence="9 10">
    <name type="scientific">Alicyclobacillus sacchari</name>
    <dbReference type="NCBI Taxonomy" id="392010"/>
    <lineage>
        <taxon>Bacteria</taxon>
        <taxon>Bacillati</taxon>
        <taxon>Bacillota</taxon>
        <taxon>Bacilli</taxon>
        <taxon>Bacillales</taxon>
        <taxon>Alicyclobacillaceae</taxon>
        <taxon>Alicyclobacillus</taxon>
    </lineage>
</organism>
<evidence type="ECO:0000256" key="6">
    <source>
        <dbReference type="ARBA" id="ARBA00023136"/>
    </source>
</evidence>
<evidence type="ECO:0000256" key="2">
    <source>
        <dbReference type="ARBA" id="ARBA00022448"/>
    </source>
</evidence>
<keyword evidence="10" id="KW-1185">Reference proteome</keyword>
<feature type="transmembrane region" description="Helical" evidence="7">
    <location>
        <begin position="104"/>
        <end position="125"/>
    </location>
</feature>
<dbReference type="CDD" id="cd06173">
    <property type="entry name" value="MFS_MefA_like"/>
    <property type="match status" value="1"/>
</dbReference>
<dbReference type="Pfam" id="PF07690">
    <property type="entry name" value="MFS_1"/>
    <property type="match status" value="2"/>
</dbReference>
<dbReference type="InterPro" id="IPR036259">
    <property type="entry name" value="MFS_trans_sf"/>
</dbReference>
<keyword evidence="5 7" id="KW-1133">Transmembrane helix</keyword>
<dbReference type="SUPFAM" id="SSF103473">
    <property type="entry name" value="MFS general substrate transporter"/>
    <property type="match status" value="1"/>
</dbReference>
<dbReference type="InterPro" id="IPR011701">
    <property type="entry name" value="MFS"/>
</dbReference>
<gene>
    <name evidence="9" type="ORF">C7445_11917</name>
</gene>
<proteinExistence type="predicted"/>
<dbReference type="InterPro" id="IPR020846">
    <property type="entry name" value="MFS_dom"/>
</dbReference>
<feature type="domain" description="Major facilitator superfamily (MFS) profile" evidence="8">
    <location>
        <begin position="217"/>
        <end position="410"/>
    </location>
</feature>
<comment type="caution">
    <text evidence="9">The sequence shown here is derived from an EMBL/GenBank/DDBJ whole genome shotgun (WGS) entry which is preliminary data.</text>
</comment>
<evidence type="ECO:0000256" key="4">
    <source>
        <dbReference type="ARBA" id="ARBA00022692"/>
    </source>
</evidence>
<reference evidence="9 10" key="1">
    <citation type="submission" date="2019-03" db="EMBL/GenBank/DDBJ databases">
        <title>Genomic Encyclopedia of Type Strains, Phase IV (KMG-IV): sequencing the most valuable type-strain genomes for metagenomic binning, comparative biology and taxonomic classification.</title>
        <authorList>
            <person name="Goeker M."/>
        </authorList>
    </citation>
    <scope>NUCLEOTIDE SEQUENCE [LARGE SCALE GENOMIC DNA]</scope>
    <source>
        <strain evidence="9 10">DSM 17974</strain>
    </source>
</reference>
<evidence type="ECO:0000313" key="9">
    <source>
        <dbReference type="EMBL" id="TDY40597.1"/>
    </source>
</evidence>
<feature type="transmembrane region" description="Helical" evidence="7">
    <location>
        <begin position="137"/>
        <end position="157"/>
    </location>
</feature>